<feature type="compositionally biased region" description="Basic and acidic residues" evidence="1">
    <location>
        <begin position="1"/>
        <end position="16"/>
    </location>
</feature>
<gene>
    <name evidence="2" type="ORF">V1264_009306</name>
</gene>
<evidence type="ECO:0000313" key="2">
    <source>
        <dbReference type="EMBL" id="KAK7091649.1"/>
    </source>
</evidence>
<proteinExistence type="predicted"/>
<organism evidence="2 3">
    <name type="scientific">Littorina saxatilis</name>
    <dbReference type="NCBI Taxonomy" id="31220"/>
    <lineage>
        <taxon>Eukaryota</taxon>
        <taxon>Metazoa</taxon>
        <taxon>Spiralia</taxon>
        <taxon>Lophotrochozoa</taxon>
        <taxon>Mollusca</taxon>
        <taxon>Gastropoda</taxon>
        <taxon>Caenogastropoda</taxon>
        <taxon>Littorinimorpha</taxon>
        <taxon>Littorinoidea</taxon>
        <taxon>Littorinidae</taxon>
        <taxon>Littorina</taxon>
    </lineage>
</organism>
<comment type="caution">
    <text evidence="2">The sequence shown here is derived from an EMBL/GenBank/DDBJ whole genome shotgun (WGS) entry which is preliminary data.</text>
</comment>
<feature type="compositionally biased region" description="Basic and acidic residues" evidence="1">
    <location>
        <begin position="25"/>
        <end position="41"/>
    </location>
</feature>
<dbReference type="AlphaFoldDB" id="A0AAN9ARF0"/>
<dbReference type="Proteomes" id="UP001374579">
    <property type="component" value="Unassembled WGS sequence"/>
</dbReference>
<name>A0AAN9ARF0_9CAEN</name>
<accession>A0AAN9ARF0</accession>
<sequence length="95" mass="10548">MAKRSENTPEIPRQDLDSTNTSKTISHEEGSKKSSESKKKDLMDDCEFTVAADLTLYANPLRCLRKTAKPPKQHPETGPDMIAADLVKYGSPLDK</sequence>
<evidence type="ECO:0000313" key="3">
    <source>
        <dbReference type="Proteomes" id="UP001374579"/>
    </source>
</evidence>
<reference evidence="2 3" key="1">
    <citation type="submission" date="2024-02" db="EMBL/GenBank/DDBJ databases">
        <title>Chromosome-scale genome assembly of the rough periwinkle Littorina saxatilis.</title>
        <authorList>
            <person name="De Jode A."/>
            <person name="Faria R."/>
            <person name="Formenti G."/>
            <person name="Sims Y."/>
            <person name="Smith T.P."/>
            <person name="Tracey A."/>
            <person name="Wood J.M.D."/>
            <person name="Zagrodzka Z.B."/>
            <person name="Johannesson K."/>
            <person name="Butlin R.K."/>
            <person name="Leder E.H."/>
        </authorList>
    </citation>
    <scope>NUCLEOTIDE SEQUENCE [LARGE SCALE GENOMIC DNA]</scope>
    <source>
        <strain evidence="2">Snail1</strain>
        <tissue evidence="2">Muscle</tissue>
    </source>
</reference>
<protein>
    <submittedName>
        <fullName evidence="2">Uncharacterized protein</fullName>
    </submittedName>
</protein>
<dbReference type="EMBL" id="JBAMIC010000022">
    <property type="protein sequence ID" value="KAK7091649.1"/>
    <property type="molecule type" value="Genomic_DNA"/>
</dbReference>
<evidence type="ECO:0000256" key="1">
    <source>
        <dbReference type="SAM" id="MobiDB-lite"/>
    </source>
</evidence>
<keyword evidence="3" id="KW-1185">Reference proteome</keyword>
<feature type="region of interest" description="Disordered" evidence="1">
    <location>
        <begin position="1"/>
        <end position="41"/>
    </location>
</feature>